<organism evidence="2 3">
    <name type="scientific">Candidatus Sungbacteria bacterium RIFCSPLOWO2_01_FULL_59_16</name>
    <dbReference type="NCBI Taxonomy" id="1802280"/>
    <lineage>
        <taxon>Bacteria</taxon>
        <taxon>Candidatus Sungiibacteriota</taxon>
    </lineage>
</organism>
<proteinExistence type="predicted"/>
<dbReference type="Proteomes" id="UP000176705">
    <property type="component" value="Unassembled WGS sequence"/>
</dbReference>
<keyword evidence="1" id="KW-1133">Transmembrane helix</keyword>
<evidence type="ECO:0000256" key="1">
    <source>
        <dbReference type="SAM" id="Phobius"/>
    </source>
</evidence>
<comment type="caution">
    <text evidence="2">The sequence shown here is derived from an EMBL/GenBank/DDBJ whole genome shotgun (WGS) entry which is preliminary data.</text>
</comment>
<dbReference type="AlphaFoldDB" id="A0A1G2LD65"/>
<accession>A0A1G2LD65</accession>
<keyword evidence="1" id="KW-0812">Transmembrane</keyword>
<protein>
    <submittedName>
        <fullName evidence="2">Uncharacterized protein</fullName>
    </submittedName>
</protein>
<reference evidence="2 3" key="1">
    <citation type="journal article" date="2016" name="Nat. Commun.">
        <title>Thousands of microbial genomes shed light on interconnected biogeochemical processes in an aquifer system.</title>
        <authorList>
            <person name="Anantharaman K."/>
            <person name="Brown C.T."/>
            <person name="Hug L.A."/>
            <person name="Sharon I."/>
            <person name="Castelle C.J."/>
            <person name="Probst A.J."/>
            <person name="Thomas B.C."/>
            <person name="Singh A."/>
            <person name="Wilkins M.J."/>
            <person name="Karaoz U."/>
            <person name="Brodie E.L."/>
            <person name="Williams K.H."/>
            <person name="Hubbard S.S."/>
            <person name="Banfield J.F."/>
        </authorList>
    </citation>
    <scope>NUCLEOTIDE SEQUENCE [LARGE SCALE GENOMIC DNA]</scope>
</reference>
<dbReference type="EMBL" id="MHQS01000002">
    <property type="protein sequence ID" value="OHA09484.1"/>
    <property type="molecule type" value="Genomic_DNA"/>
</dbReference>
<dbReference type="STRING" id="1802280.A3B37_02165"/>
<keyword evidence="1" id="KW-0472">Membrane</keyword>
<evidence type="ECO:0000313" key="2">
    <source>
        <dbReference type="EMBL" id="OHA09484.1"/>
    </source>
</evidence>
<feature type="transmembrane region" description="Helical" evidence="1">
    <location>
        <begin position="41"/>
        <end position="57"/>
    </location>
</feature>
<evidence type="ECO:0000313" key="3">
    <source>
        <dbReference type="Proteomes" id="UP000176705"/>
    </source>
</evidence>
<gene>
    <name evidence="2" type="ORF">A3B37_02165</name>
</gene>
<name>A0A1G2LD65_9BACT</name>
<sequence>MSSASFWKAFVAVFAVAFAANVAVSYIWSQWFHSSGWQWDTTTATAAVTGFVVTYIVRRKK</sequence>